<evidence type="ECO:0000313" key="2">
    <source>
        <dbReference type="Proteomes" id="UP000324222"/>
    </source>
</evidence>
<protein>
    <submittedName>
        <fullName evidence="1">Uncharacterized protein</fullName>
    </submittedName>
</protein>
<comment type="caution">
    <text evidence="1">The sequence shown here is derived from an EMBL/GenBank/DDBJ whole genome shotgun (WGS) entry which is preliminary data.</text>
</comment>
<reference evidence="1 2" key="1">
    <citation type="submission" date="2019-05" db="EMBL/GenBank/DDBJ databases">
        <title>Another draft genome of Portunus trituberculatus and its Hox gene families provides insights of decapod evolution.</title>
        <authorList>
            <person name="Jeong J.-H."/>
            <person name="Song I."/>
            <person name="Kim S."/>
            <person name="Choi T."/>
            <person name="Kim D."/>
            <person name="Ryu S."/>
            <person name="Kim W."/>
        </authorList>
    </citation>
    <scope>NUCLEOTIDE SEQUENCE [LARGE SCALE GENOMIC DNA]</scope>
    <source>
        <tissue evidence="1">Muscle</tissue>
    </source>
</reference>
<keyword evidence="2" id="KW-1185">Reference proteome</keyword>
<dbReference type="Proteomes" id="UP000324222">
    <property type="component" value="Unassembled WGS sequence"/>
</dbReference>
<gene>
    <name evidence="1" type="ORF">E2C01_069429</name>
</gene>
<organism evidence="1 2">
    <name type="scientific">Portunus trituberculatus</name>
    <name type="common">Swimming crab</name>
    <name type="synonym">Neptunus trituberculatus</name>
    <dbReference type="NCBI Taxonomy" id="210409"/>
    <lineage>
        <taxon>Eukaryota</taxon>
        <taxon>Metazoa</taxon>
        <taxon>Ecdysozoa</taxon>
        <taxon>Arthropoda</taxon>
        <taxon>Crustacea</taxon>
        <taxon>Multicrustacea</taxon>
        <taxon>Malacostraca</taxon>
        <taxon>Eumalacostraca</taxon>
        <taxon>Eucarida</taxon>
        <taxon>Decapoda</taxon>
        <taxon>Pleocyemata</taxon>
        <taxon>Brachyura</taxon>
        <taxon>Eubrachyura</taxon>
        <taxon>Portunoidea</taxon>
        <taxon>Portunidae</taxon>
        <taxon>Portuninae</taxon>
        <taxon>Portunus</taxon>
    </lineage>
</organism>
<proteinExistence type="predicted"/>
<evidence type="ECO:0000313" key="1">
    <source>
        <dbReference type="EMBL" id="MPC75045.1"/>
    </source>
</evidence>
<sequence length="70" mass="7703">METKDLEGGLVKEILIDSSPSSFSSTCNTSAVICNTCPHTSFSHYNSPPHNFSISFYSPVEFHPIKIPRA</sequence>
<name>A0A5B7HYV4_PORTR</name>
<accession>A0A5B7HYV4</accession>
<dbReference type="AlphaFoldDB" id="A0A5B7HYV4"/>
<dbReference type="EMBL" id="VSRR010040243">
    <property type="protein sequence ID" value="MPC75045.1"/>
    <property type="molecule type" value="Genomic_DNA"/>
</dbReference>